<dbReference type="InterPro" id="IPR001245">
    <property type="entry name" value="Ser-Thr/Tyr_kinase_cat_dom"/>
</dbReference>
<evidence type="ECO:0000313" key="3">
    <source>
        <dbReference type="Proteomes" id="UP001291926"/>
    </source>
</evidence>
<comment type="caution">
    <text evidence="2">The sequence shown here is derived from an EMBL/GenBank/DDBJ whole genome shotgun (WGS) entry which is preliminary data.</text>
</comment>
<protein>
    <recommendedName>
        <fullName evidence="1">Protein kinase domain-containing protein</fullName>
    </recommendedName>
</protein>
<gene>
    <name evidence="2" type="ORF">RD792_005439</name>
</gene>
<dbReference type="InterPro" id="IPR011009">
    <property type="entry name" value="Kinase-like_dom_sf"/>
</dbReference>
<proteinExistence type="predicted"/>
<reference evidence="2 3" key="1">
    <citation type="journal article" date="2023" name="bioRxiv">
        <title>Genome report: Whole genome sequence and annotation of Penstemon davidsonii.</title>
        <authorList>
            <person name="Ostevik K.L."/>
            <person name="Alabady M."/>
            <person name="Zhang M."/>
            <person name="Rausher M.D."/>
        </authorList>
    </citation>
    <scope>NUCLEOTIDE SEQUENCE [LARGE SCALE GENOMIC DNA]</scope>
    <source>
        <strain evidence="2">DNT005</strain>
        <tissue evidence="2">Whole leaf</tissue>
    </source>
</reference>
<dbReference type="PANTHER" id="PTHR48010">
    <property type="entry name" value="OS05G0588300 PROTEIN"/>
    <property type="match status" value="1"/>
</dbReference>
<sequence>MSVVLKTFEDISKMNTYTFTAVNQNNKLVFSDDLDHGFDLEELLGFSVEMLRKGTFGTSYKAIFDDEISFVVKRMKDEQLLVYGYYVLGSVSTIIQGESFVYKSALGWEERLRVAVGAARDIAYIHRQDGAKLVHGNIKASNIFLNSQQYGYVTDVGLAMLMSQFRVPDYLAVGFIGYLDSSTISEERTNEVFDIKLLNYENEEAMVQLLQLATRCVVIYPEDRPKMPEVVRILEEISGINTRLEHLLPMLTLHNE</sequence>
<dbReference type="EMBL" id="JAYDYQ010001088">
    <property type="protein sequence ID" value="KAK4489627.1"/>
    <property type="molecule type" value="Genomic_DNA"/>
</dbReference>
<evidence type="ECO:0000313" key="2">
    <source>
        <dbReference type="EMBL" id="KAK4489627.1"/>
    </source>
</evidence>
<dbReference type="SUPFAM" id="SSF56112">
    <property type="entry name" value="Protein kinase-like (PK-like)"/>
    <property type="match status" value="1"/>
</dbReference>
<dbReference type="InterPro" id="IPR000719">
    <property type="entry name" value="Prot_kinase_dom"/>
</dbReference>
<dbReference type="Gene3D" id="1.10.510.10">
    <property type="entry name" value="Transferase(Phosphotransferase) domain 1"/>
    <property type="match status" value="2"/>
</dbReference>
<name>A0ABR0DK89_9LAMI</name>
<feature type="domain" description="Protein kinase" evidence="1">
    <location>
        <begin position="1"/>
        <end position="256"/>
    </location>
</feature>
<dbReference type="Pfam" id="PF07714">
    <property type="entry name" value="PK_Tyr_Ser-Thr"/>
    <property type="match status" value="1"/>
</dbReference>
<dbReference type="InterPro" id="IPR050994">
    <property type="entry name" value="At_inactive_RLKs"/>
</dbReference>
<dbReference type="PANTHER" id="PTHR48010:SF1">
    <property type="entry name" value="PROTEIN KINASE DOMAIN-CONTAINING PROTEIN"/>
    <property type="match status" value="1"/>
</dbReference>
<evidence type="ECO:0000259" key="1">
    <source>
        <dbReference type="PROSITE" id="PS50011"/>
    </source>
</evidence>
<dbReference type="PROSITE" id="PS50011">
    <property type="entry name" value="PROTEIN_KINASE_DOM"/>
    <property type="match status" value="1"/>
</dbReference>
<keyword evidence="3" id="KW-1185">Reference proteome</keyword>
<organism evidence="2 3">
    <name type="scientific">Penstemon davidsonii</name>
    <dbReference type="NCBI Taxonomy" id="160366"/>
    <lineage>
        <taxon>Eukaryota</taxon>
        <taxon>Viridiplantae</taxon>
        <taxon>Streptophyta</taxon>
        <taxon>Embryophyta</taxon>
        <taxon>Tracheophyta</taxon>
        <taxon>Spermatophyta</taxon>
        <taxon>Magnoliopsida</taxon>
        <taxon>eudicotyledons</taxon>
        <taxon>Gunneridae</taxon>
        <taxon>Pentapetalae</taxon>
        <taxon>asterids</taxon>
        <taxon>lamiids</taxon>
        <taxon>Lamiales</taxon>
        <taxon>Plantaginaceae</taxon>
        <taxon>Cheloneae</taxon>
        <taxon>Penstemon</taxon>
    </lineage>
</organism>
<dbReference type="Proteomes" id="UP001291926">
    <property type="component" value="Unassembled WGS sequence"/>
</dbReference>
<accession>A0ABR0DK89</accession>